<dbReference type="EMBL" id="JACHHU010000039">
    <property type="protein sequence ID" value="MBB6544882.1"/>
    <property type="molecule type" value="Genomic_DNA"/>
</dbReference>
<organism evidence="2 3">
    <name type="scientific">Thalassotalea piscium</name>
    <dbReference type="NCBI Taxonomy" id="1230533"/>
    <lineage>
        <taxon>Bacteria</taxon>
        <taxon>Pseudomonadati</taxon>
        <taxon>Pseudomonadota</taxon>
        <taxon>Gammaproteobacteria</taxon>
        <taxon>Alteromonadales</taxon>
        <taxon>Colwelliaceae</taxon>
        <taxon>Thalassotalea</taxon>
    </lineage>
</organism>
<accession>A0A7X0NJZ8</accession>
<sequence length="36" mass="4238">MSKKDKKQPVLTLKEKRKLKKESSSNEVVKPRKRKG</sequence>
<evidence type="ECO:0000313" key="3">
    <source>
        <dbReference type="Proteomes" id="UP000537141"/>
    </source>
</evidence>
<evidence type="ECO:0000313" key="2">
    <source>
        <dbReference type="EMBL" id="MBB6544882.1"/>
    </source>
</evidence>
<gene>
    <name evidence="2" type="ORF">HNQ55_003416</name>
</gene>
<reference evidence="2 3" key="1">
    <citation type="submission" date="2020-08" db="EMBL/GenBank/DDBJ databases">
        <title>Genomic Encyclopedia of Type Strains, Phase IV (KMG-IV): sequencing the most valuable type-strain genomes for metagenomic binning, comparative biology and taxonomic classification.</title>
        <authorList>
            <person name="Goeker M."/>
        </authorList>
    </citation>
    <scope>NUCLEOTIDE SEQUENCE [LARGE SCALE GENOMIC DNA]</scope>
    <source>
        <strain evidence="2 3">DSM 26287</strain>
    </source>
</reference>
<feature type="region of interest" description="Disordered" evidence="1">
    <location>
        <begin position="1"/>
        <end position="36"/>
    </location>
</feature>
<name>A0A7X0NJZ8_9GAMM</name>
<dbReference type="Proteomes" id="UP000537141">
    <property type="component" value="Unassembled WGS sequence"/>
</dbReference>
<keyword evidence="3" id="KW-1185">Reference proteome</keyword>
<dbReference type="AlphaFoldDB" id="A0A7X0NJZ8"/>
<protein>
    <submittedName>
        <fullName evidence="2">Uncharacterized protein</fullName>
    </submittedName>
</protein>
<comment type="caution">
    <text evidence="2">The sequence shown here is derived from an EMBL/GenBank/DDBJ whole genome shotgun (WGS) entry which is preliminary data.</text>
</comment>
<proteinExistence type="predicted"/>
<evidence type="ECO:0000256" key="1">
    <source>
        <dbReference type="SAM" id="MobiDB-lite"/>
    </source>
</evidence>